<evidence type="ECO:0000256" key="1">
    <source>
        <dbReference type="SAM" id="MobiDB-lite"/>
    </source>
</evidence>
<dbReference type="OrthoDB" id="10264738at2759"/>
<dbReference type="VEuPathDB" id="ToxoDB:CSUI_004091"/>
<feature type="compositionally biased region" description="Polar residues" evidence="1">
    <location>
        <begin position="287"/>
        <end position="299"/>
    </location>
</feature>
<name>A0A2C6L2B5_9APIC</name>
<reference evidence="4 5" key="1">
    <citation type="journal article" date="2017" name="Int. J. Parasitol.">
        <title>The genome of the protozoan parasite Cystoisospora suis and a reverse vaccinology approach to identify vaccine candidates.</title>
        <authorList>
            <person name="Palmieri N."/>
            <person name="Shrestha A."/>
            <person name="Ruttkowski B."/>
            <person name="Beck T."/>
            <person name="Vogl C."/>
            <person name="Tomley F."/>
            <person name="Blake D.P."/>
            <person name="Joachim A."/>
        </authorList>
    </citation>
    <scope>NUCLEOTIDE SEQUENCE [LARGE SCALE GENOMIC DNA]</scope>
    <source>
        <strain evidence="4 5">Wien I</strain>
    </source>
</reference>
<dbReference type="GeneID" id="94427497"/>
<feature type="domain" description="PPM-type phosphatase" evidence="3">
    <location>
        <begin position="488"/>
        <end position="758"/>
    </location>
</feature>
<dbReference type="RefSeq" id="XP_067923732.1">
    <property type="nucleotide sequence ID" value="XM_068064286.1"/>
</dbReference>
<dbReference type="PANTHER" id="PTHR13832">
    <property type="entry name" value="PROTEIN PHOSPHATASE 2C"/>
    <property type="match status" value="1"/>
</dbReference>
<evidence type="ECO:0000313" key="5">
    <source>
        <dbReference type="Proteomes" id="UP000221165"/>
    </source>
</evidence>
<feature type="region of interest" description="Disordered" evidence="1">
    <location>
        <begin position="281"/>
        <end position="342"/>
    </location>
</feature>
<dbReference type="PANTHER" id="PTHR13832:SF847">
    <property type="entry name" value="PHOSPHATASE 2C, PUTATIVE-RELATED"/>
    <property type="match status" value="1"/>
</dbReference>
<feature type="region of interest" description="Disordered" evidence="1">
    <location>
        <begin position="397"/>
        <end position="467"/>
    </location>
</feature>
<evidence type="ECO:0000259" key="3">
    <source>
        <dbReference type="PROSITE" id="PS51746"/>
    </source>
</evidence>
<keyword evidence="5" id="KW-1185">Reference proteome</keyword>
<feature type="signal peptide" evidence="2">
    <location>
        <begin position="1"/>
        <end position="35"/>
    </location>
</feature>
<evidence type="ECO:0000256" key="2">
    <source>
        <dbReference type="SAM" id="SignalP"/>
    </source>
</evidence>
<dbReference type="CDD" id="cd00143">
    <property type="entry name" value="PP2Cc"/>
    <property type="match status" value="1"/>
</dbReference>
<sequence length="811" mass="87240">MGATQRLTPRRTPQRWSFVPAVAFLFLLLCDNCSKKSPALTGVWSSSPVSFASAAENFPWLSVEKGTVSGAGGNEGSSVTLHASAGPLQDPGQNTQHRSTTAVPSRFGVTSSGKERFREVFPLNGVPVPDADAFREPSREQQHPLPVFPVGEEEQEGQSGSSAQSLEIFSPPFSGLYSSQQAIEPAFSAGAVIPTVSARAAVRAGSLPSPSLSFSVPFSSASFPDSTSFSDESIHEEAVPPRVISGRKRNFDRVASSVSPRSLFSQVTDLLPPVPSLFSPSSQSALELNTNSGSSSPSQETDDAVHPASTGPWGAPGASRPGFSGSHAVEPAETKQGKEGGSLPLLLSTHLERARQRFDDVKQSLRPTFDTVRNAISSFVAEAPRWADGLGLGFFDEHDDQDEDHHSYRREESWNPSAARGSEFPETGDLGGADRRHLPASALSGGDVLSQQNKGPAGTRSKAKKKKVLPPFEEQIRKKMLAVQGWYTDSIGGTMNGRRERDEDALIVHATLDNFRDMRLVALFDGHSGFDVSRFCANHASAVFGRMRDLSPEAFRQACLTLDAALYNRPGQLSRSGSTGILVGVRSARTPMGDLYFQVHAANVGDSRALLLYPDGTYVPLSKDHKPSDEEERRRIEAAGGSVVKKASGVARIDGRLAVSRAFGDFSMKQEDSLPPEAQRVVAVPDVVEVVALPGDILLLACDGLFEAKGMDWDFVANLLHQSLHENAGDIAAAAFQLLSTAFARGSGDNVSLVLTRLQSTKFSEYTVRRFDLVNNGEILEYPFESESILESQVAKGSRSSGVENMNFTLF</sequence>
<feature type="chain" id="PRO_5012203259" evidence="2">
    <location>
        <begin position="36"/>
        <end position="811"/>
    </location>
</feature>
<dbReference type="GO" id="GO:0004722">
    <property type="term" value="F:protein serine/threonine phosphatase activity"/>
    <property type="evidence" value="ECO:0007669"/>
    <property type="project" value="InterPro"/>
</dbReference>
<dbReference type="SUPFAM" id="SSF81606">
    <property type="entry name" value="PP2C-like"/>
    <property type="match status" value="1"/>
</dbReference>
<dbReference type="EMBL" id="MIGC01001848">
    <property type="protein sequence ID" value="PHJ22055.1"/>
    <property type="molecule type" value="Genomic_DNA"/>
</dbReference>
<comment type="caution">
    <text evidence="4">The sequence shown here is derived from an EMBL/GenBank/DDBJ whole genome shotgun (WGS) entry which is preliminary data.</text>
</comment>
<dbReference type="InterPro" id="IPR036457">
    <property type="entry name" value="PPM-type-like_dom_sf"/>
</dbReference>
<dbReference type="AlphaFoldDB" id="A0A2C6L2B5"/>
<dbReference type="PROSITE" id="PS51746">
    <property type="entry name" value="PPM_2"/>
    <property type="match status" value="1"/>
</dbReference>
<gene>
    <name evidence="4" type="ORF">CSUI_004091</name>
</gene>
<feature type="compositionally biased region" description="Polar residues" evidence="1">
    <location>
        <begin position="91"/>
        <end position="111"/>
    </location>
</feature>
<accession>A0A2C6L2B5</accession>
<evidence type="ECO:0000313" key="4">
    <source>
        <dbReference type="EMBL" id="PHJ22055.1"/>
    </source>
</evidence>
<dbReference type="SMART" id="SM00332">
    <property type="entry name" value="PP2Cc"/>
    <property type="match status" value="1"/>
</dbReference>
<protein>
    <submittedName>
        <fullName evidence="4">Protein phosphatase 2c domain-containing protein</fullName>
    </submittedName>
</protein>
<dbReference type="Gene3D" id="3.60.40.10">
    <property type="entry name" value="PPM-type phosphatase domain"/>
    <property type="match status" value="1"/>
</dbReference>
<feature type="region of interest" description="Disordered" evidence="1">
    <location>
        <begin position="69"/>
        <end position="111"/>
    </location>
</feature>
<organism evidence="4 5">
    <name type="scientific">Cystoisospora suis</name>
    <dbReference type="NCBI Taxonomy" id="483139"/>
    <lineage>
        <taxon>Eukaryota</taxon>
        <taxon>Sar</taxon>
        <taxon>Alveolata</taxon>
        <taxon>Apicomplexa</taxon>
        <taxon>Conoidasida</taxon>
        <taxon>Coccidia</taxon>
        <taxon>Eucoccidiorida</taxon>
        <taxon>Eimeriorina</taxon>
        <taxon>Sarcocystidae</taxon>
        <taxon>Cystoisospora</taxon>
    </lineage>
</organism>
<keyword evidence="2" id="KW-0732">Signal</keyword>
<proteinExistence type="predicted"/>
<dbReference type="Proteomes" id="UP000221165">
    <property type="component" value="Unassembled WGS sequence"/>
</dbReference>
<dbReference type="InterPro" id="IPR015655">
    <property type="entry name" value="PP2C"/>
</dbReference>
<feature type="compositionally biased region" description="Basic and acidic residues" evidence="1">
    <location>
        <begin position="403"/>
        <end position="413"/>
    </location>
</feature>
<dbReference type="Pfam" id="PF00481">
    <property type="entry name" value="PP2C"/>
    <property type="match status" value="1"/>
</dbReference>
<dbReference type="InterPro" id="IPR001932">
    <property type="entry name" value="PPM-type_phosphatase-like_dom"/>
</dbReference>